<feature type="region of interest" description="Disordered" evidence="1">
    <location>
        <begin position="95"/>
        <end position="138"/>
    </location>
</feature>
<accession>A0A543GGH0</accession>
<sequence>MIGEPVGDPTVVPTVLLAWGGGAARYLAEVEADELDDLIVTSRRSYHLVRQIGALVSGGLLIYLCLDRAHGNLAAARRELGSTRLRERLLAAANPLRSRSVQSEQRALPAGLPTRGPGQATGRAAPPSALPAPMSPIGPAPATPVSSLSVAAPVLAAQSEPVVPMPRAAPAALPRRAAAPLPPPQPVPEVRGSPTPSPGMPGNGVTWRNDAEVLRRLLAALRRKT</sequence>
<name>A0A543GGH0_9PSEU</name>
<dbReference type="EMBL" id="VFPH01000001">
    <property type="protein sequence ID" value="TQM45179.1"/>
    <property type="molecule type" value="Genomic_DNA"/>
</dbReference>
<dbReference type="Proteomes" id="UP000319818">
    <property type="component" value="Unassembled WGS sequence"/>
</dbReference>
<proteinExistence type="predicted"/>
<keyword evidence="3" id="KW-1185">Reference proteome</keyword>
<organism evidence="2 3">
    <name type="scientific">Pseudonocardia cypriaca</name>
    <dbReference type="NCBI Taxonomy" id="882449"/>
    <lineage>
        <taxon>Bacteria</taxon>
        <taxon>Bacillati</taxon>
        <taxon>Actinomycetota</taxon>
        <taxon>Actinomycetes</taxon>
        <taxon>Pseudonocardiales</taxon>
        <taxon>Pseudonocardiaceae</taxon>
        <taxon>Pseudonocardia</taxon>
    </lineage>
</organism>
<evidence type="ECO:0000313" key="2">
    <source>
        <dbReference type="EMBL" id="TQM45179.1"/>
    </source>
</evidence>
<feature type="region of interest" description="Disordered" evidence="1">
    <location>
        <begin position="176"/>
        <end position="208"/>
    </location>
</feature>
<comment type="caution">
    <text evidence="2">The sequence shown here is derived from an EMBL/GenBank/DDBJ whole genome shotgun (WGS) entry which is preliminary data.</text>
</comment>
<protein>
    <submittedName>
        <fullName evidence="2">Uncharacterized protein</fullName>
    </submittedName>
</protein>
<feature type="compositionally biased region" description="Pro residues" evidence="1">
    <location>
        <begin position="128"/>
        <end position="138"/>
    </location>
</feature>
<evidence type="ECO:0000313" key="3">
    <source>
        <dbReference type="Proteomes" id="UP000319818"/>
    </source>
</evidence>
<gene>
    <name evidence="2" type="ORF">FB388_2576</name>
</gene>
<evidence type="ECO:0000256" key="1">
    <source>
        <dbReference type="SAM" id="MobiDB-lite"/>
    </source>
</evidence>
<dbReference type="AlphaFoldDB" id="A0A543GGH0"/>
<reference evidence="2 3" key="1">
    <citation type="submission" date="2019-06" db="EMBL/GenBank/DDBJ databases">
        <title>Sequencing the genomes of 1000 actinobacteria strains.</title>
        <authorList>
            <person name="Klenk H.-P."/>
        </authorList>
    </citation>
    <scope>NUCLEOTIDE SEQUENCE [LARGE SCALE GENOMIC DNA]</scope>
    <source>
        <strain evidence="2 3">DSM 45511</strain>
    </source>
</reference>